<evidence type="ECO:0000313" key="3">
    <source>
        <dbReference type="Proteomes" id="UP001583193"/>
    </source>
</evidence>
<sequence length="567" mass="63142">MRSLALWSGAFGLVAAFNNPPGVDIWCGKAYRASNASFEPGGWLVQPAPSLEPLLNLRVRPRMNLYTDDELWGSFIVDAALSHINGYPYDHDTDVGDGRDYAHESSNVLYVDISLADNRADLVSAAVIPVNTTLNEVSFSLSRLKPQFDPYEVVLRAVSSDGNKSYTARTQLYRLPSRTDGGSITKLDSLYGGLLVENEHTVWEPILPYSFYVSWGGWLEKSLDNVQYFKDQGYNIVHIIPNGGQPFNFTELNIFLDKCDEIGLLIMYDMRWTYQNATSVEEQVNMLKSRKSMLLWYTGDEPDGNSDPVNAPKVAYDQIKSLDPWHPVSLCLNCYNFYYKEYSSGADIILSDVYPIAVNTSYSEVYGTVCNTTYGCCGCDDCKGDMEDISDRLDVFAQYQEWIGGPPKTFWGVPQAFGNESFWKRYPTPEEEVTMNMLSINHNAKGIVMWTYPTSSGLSAVTSKLSHVLLRKDVTNYLLGSHTTALEAAGHERIDASGWRIGNQMLVSILYLGYQDFQSEITVTLPAKATSVSEVLWGPGGWSVSGGELVKDGLTGLETTLLIVTLL</sequence>
<keyword evidence="1" id="KW-0732">Signal</keyword>
<dbReference type="Gene3D" id="3.20.20.80">
    <property type="entry name" value="Glycosidases"/>
    <property type="match status" value="1"/>
</dbReference>
<name>A0ABR3WSX1_9EURO</name>
<evidence type="ECO:0008006" key="4">
    <source>
        <dbReference type="Google" id="ProtNLM"/>
    </source>
</evidence>
<dbReference type="InterPro" id="IPR017853">
    <property type="entry name" value="GH"/>
</dbReference>
<dbReference type="SUPFAM" id="SSF51445">
    <property type="entry name" value="(Trans)glycosidases"/>
    <property type="match status" value="1"/>
</dbReference>
<reference evidence="2 3" key="1">
    <citation type="journal article" date="2024" name="IMA Fungus">
        <title>IMA Genome - F19 : A genome assembly and annotation guide to empower mycologists, including annotated draft genome sequences of Ceratocystis pirilliformis, Diaporthe australafricana, Fusarium ophioides, Paecilomyces lecythidis, and Sporothrix stenoceras.</title>
        <authorList>
            <person name="Aylward J."/>
            <person name="Wilson A.M."/>
            <person name="Visagie C.M."/>
            <person name="Spraker J."/>
            <person name="Barnes I."/>
            <person name="Buitendag C."/>
            <person name="Ceriani C."/>
            <person name="Del Mar Angel L."/>
            <person name="du Plessis D."/>
            <person name="Fuchs T."/>
            <person name="Gasser K."/>
            <person name="Kramer D."/>
            <person name="Li W."/>
            <person name="Munsamy K."/>
            <person name="Piso A."/>
            <person name="Price J.L."/>
            <person name="Sonnekus B."/>
            <person name="Thomas C."/>
            <person name="van der Nest A."/>
            <person name="van Dijk A."/>
            <person name="van Heerden A."/>
            <person name="van Vuuren N."/>
            <person name="Yilmaz N."/>
            <person name="Duong T.A."/>
            <person name="van der Merwe N.A."/>
            <person name="Wingfield M.J."/>
            <person name="Wingfield B.D."/>
        </authorList>
    </citation>
    <scope>NUCLEOTIDE SEQUENCE [LARGE SCALE GENOMIC DNA]</scope>
    <source>
        <strain evidence="2 3">CMW 18167</strain>
    </source>
</reference>
<feature type="chain" id="PRO_5047247650" description="Glycoside hydrolase subgroup catalytic core protein" evidence="1">
    <location>
        <begin position="17"/>
        <end position="567"/>
    </location>
</feature>
<evidence type="ECO:0000256" key="1">
    <source>
        <dbReference type="SAM" id="SignalP"/>
    </source>
</evidence>
<proteinExistence type="predicted"/>
<organism evidence="2 3">
    <name type="scientific">Paecilomyces lecythidis</name>
    <dbReference type="NCBI Taxonomy" id="3004212"/>
    <lineage>
        <taxon>Eukaryota</taxon>
        <taxon>Fungi</taxon>
        <taxon>Dikarya</taxon>
        <taxon>Ascomycota</taxon>
        <taxon>Pezizomycotina</taxon>
        <taxon>Eurotiomycetes</taxon>
        <taxon>Eurotiomycetidae</taxon>
        <taxon>Eurotiales</taxon>
        <taxon>Thermoascaceae</taxon>
        <taxon>Paecilomyces</taxon>
    </lineage>
</organism>
<accession>A0ABR3WSX1</accession>
<protein>
    <recommendedName>
        <fullName evidence="4">Glycoside hydrolase subgroup catalytic core protein</fullName>
    </recommendedName>
</protein>
<keyword evidence="3" id="KW-1185">Reference proteome</keyword>
<comment type="caution">
    <text evidence="2">The sequence shown here is derived from an EMBL/GenBank/DDBJ whole genome shotgun (WGS) entry which is preliminary data.</text>
</comment>
<dbReference type="EMBL" id="JAVDPF010000048">
    <property type="protein sequence ID" value="KAL1866777.1"/>
    <property type="molecule type" value="Genomic_DNA"/>
</dbReference>
<dbReference type="Proteomes" id="UP001583193">
    <property type="component" value="Unassembled WGS sequence"/>
</dbReference>
<gene>
    <name evidence="2" type="ORF">Plec18167_008911</name>
</gene>
<feature type="signal peptide" evidence="1">
    <location>
        <begin position="1"/>
        <end position="16"/>
    </location>
</feature>
<evidence type="ECO:0000313" key="2">
    <source>
        <dbReference type="EMBL" id="KAL1866777.1"/>
    </source>
</evidence>